<name>A0A9W4J0U8_9EURO</name>
<evidence type="ECO:0000313" key="2">
    <source>
        <dbReference type="Proteomes" id="UP001152592"/>
    </source>
</evidence>
<dbReference type="Proteomes" id="UP001152592">
    <property type="component" value="Unassembled WGS sequence"/>
</dbReference>
<gene>
    <name evidence="1" type="ORF">PSALAMII_LOCUS3802</name>
</gene>
<comment type="caution">
    <text evidence="1">The sequence shown here is derived from an EMBL/GenBank/DDBJ whole genome shotgun (WGS) entry which is preliminary data.</text>
</comment>
<sequence length="174" mass="19432">MNRHLEFAKNQKRSPDWGLIRILPERLRHGEDACKQNKAFVYNAYIQRDIQLHNPFPIDGGEGVCKSGRTSQHTEGYINHVKQVNITHVYDPQCPGPGRPVPTWEHAATSHNKVHFADEGDSGSFIYDWVGDVLGLVIGGSPYGSVTFTPMVDVLSDIKKVTGAEKVEIAYSLF</sequence>
<organism evidence="1 2">
    <name type="scientific">Penicillium salamii</name>
    <dbReference type="NCBI Taxonomy" id="1612424"/>
    <lineage>
        <taxon>Eukaryota</taxon>
        <taxon>Fungi</taxon>
        <taxon>Dikarya</taxon>
        <taxon>Ascomycota</taxon>
        <taxon>Pezizomycotina</taxon>
        <taxon>Eurotiomycetes</taxon>
        <taxon>Eurotiomycetidae</taxon>
        <taxon>Eurotiales</taxon>
        <taxon>Aspergillaceae</taxon>
        <taxon>Penicillium</taxon>
    </lineage>
</organism>
<dbReference type="OrthoDB" id="4216928at2759"/>
<protein>
    <submittedName>
        <fullName evidence="1">Uncharacterized protein</fullName>
    </submittedName>
</protein>
<evidence type="ECO:0000313" key="1">
    <source>
        <dbReference type="EMBL" id="CAG8362662.1"/>
    </source>
</evidence>
<proteinExistence type="predicted"/>
<reference evidence="1" key="1">
    <citation type="submission" date="2021-07" db="EMBL/GenBank/DDBJ databases">
        <authorList>
            <person name="Branca A.L. A."/>
        </authorList>
    </citation>
    <scope>NUCLEOTIDE SEQUENCE</scope>
</reference>
<accession>A0A9W4J0U8</accession>
<dbReference type="EMBL" id="CAJVPD010000177">
    <property type="protein sequence ID" value="CAG8362662.1"/>
    <property type="molecule type" value="Genomic_DNA"/>
</dbReference>
<dbReference type="AlphaFoldDB" id="A0A9W4J0U8"/>